<comment type="function">
    <text evidence="17">Member of the two-component regulatory system PhoR/PhoB involved in the phosphate regulon genes expression. PhoR may function as a membrane-associated protein kinase that phosphorylates PhoB in response to environmental signals.</text>
</comment>
<keyword evidence="7" id="KW-0597">Phosphoprotein</keyword>
<evidence type="ECO:0000256" key="12">
    <source>
        <dbReference type="ARBA" id="ARBA00022777"/>
    </source>
</evidence>
<evidence type="ECO:0000256" key="8">
    <source>
        <dbReference type="ARBA" id="ARBA00022592"/>
    </source>
</evidence>
<evidence type="ECO:0000256" key="16">
    <source>
        <dbReference type="ARBA" id="ARBA00023136"/>
    </source>
</evidence>
<dbReference type="NCBIfam" id="TIGR02966">
    <property type="entry name" value="phoR_proteo"/>
    <property type="match status" value="1"/>
</dbReference>
<dbReference type="InterPro" id="IPR003594">
    <property type="entry name" value="HATPase_dom"/>
</dbReference>
<dbReference type="InterPro" id="IPR050351">
    <property type="entry name" value="BphY/WalK/GraS-like"/>
</dbReference>
<dbReference type="InterPro" id="IPR000014">
    <property type="entry name" value="PAS"/>
</dbReference>
<dbReference type="Pfam" id="PF00512">
    <property type="entry name" value="HisKA"/>
    <property type="match status" value="1"/>
</dbReference>
<accession>A0A0J1C3P3</accession>
<evidence type="ECO:0000256" key="15">
    <source>
        <dbReference type="ARBA" id="ARBA00023012"/>
    </source>
</evidence>
<keyword evidence="5" id="KW-0813">Transport</keyword>
<evidence type="ECO:0000256" key="13">
    <source>
        <dbReference type="ARBA" id="ARBA00022840"/>
    </source>
</evidence>
<dbReference type="SMART" id="SM00387">
    <property type="entry name" value="HATPase_c"/>
    <property type="match status" value="1"/>
</dbReference>
<name>A0A0J1C3P3_9NEIS</name>
<protein>
    <recommendedName>
        <fullName evidence="4">Phosphate regulon sensor protein PhoR</fullName>
        <ecNumber evidence="3">2.7.13.3</ecNumber>
    </recommendedName>
</protein>
<keyword evidence="6" id="KW-1003">Cell membrane</keyword>
<proteinExistence type="predicted"/>
<dbReference type="PANTHER" id="PTHR45453:SF1">
    <property type="entry name" value="PHOSPHATE REGULON SENSOR PROTEIN PHOR"/>
    <property type="match status" value="1"/>
</dbReference>
<evidence type="ECO:0000256" key="17">
    <source>
        <dbReference type="ARBA" id="ARBA00025207"/>
    </source>
</evidence>
<keyword evidence="9" id="KW-0808">Transferase</keyword>
<evidence type="ECO:0000256" key="18">
    <source>
        <dbReference type="SAM" id="Phobius"/>
    </source>
</evidence>
<keyword evidence="16 18" id="KW-0472">Membrane</keyword>
<dbReference type="EMBL" id="JTDO01000008">
    <property type="protein sequence ID" value="KLT72908.1"/>
    <property type="molecule type" value="Genomic_DNA"/>
</dbReference>
<dbReference type="AlphaFoldDB" id="A0A0J1C3P3"/>
<dbReference type="GO" id="GO:0000155">
    <property type="term" value="F:phosphorelay sensor kinase activity"/>
    <property type="evidence" value="ECO:0007669"/>
    <property type="project" value="InterPro"/>
</dbReference>
<keyword evidence="14 18" id="KW-1133">Transmembrane helix</keyword>
<evidence type="ECO:0000256" key="4">
    <source>
        <dbReference type="ARBA" id="ARBA00019665"/>
    </source>
</evidence>
<evidence type="ECO:0000256" key="9">
    <source>
        <dbReference type="ARBA" id="ARBA00022679"/>
    </source>
</evidence>
<dbReference type="GO" id="GO:0006817">
    <property type="term" value="P:phosphate ion transport"/>
    <property type="evidence" value="ECO:0007669"/>
    <property type="project" value="UniProtKB-KW"/>
</dbReference>
<dbReference type="SUPFAM" id="SSF55785">
    <property type="entry name" value="PYP-like sensor domain (PAS domain)"/>
    <property type="match status" value="1"/>
</dbReference>
<dbReference type="InterPro" id="IPR035965">
    <property type="entry name" value="PAS-like_dom_sf"/>
</dbReference>
<dbReference type="SMART" id="SM00091">
    <property type="entry name" value="PAS"/>
    <property type="match status" value="1"/>
</dbReference>
<dbReference type="STRING" id="1470200.PL75_06015"/>
<dbReference type="Gene3D" id="3.30.450.20">
    <property type="entry name" value="PAS domain"/>
    <property type="match status" value="1"/>
</dbReference>
<dbReference type="Proteomes" id="UP000036027">
    <property type="component" value="Unassembled WGS sequence"/>
</dbReference>
<keyword evidence="10 18" id="KW-0812">Transmembrane</keyword>
<dbReference type="InterPro" id="IPR036097">
    <property type="entry name" value="HisK_dim/P_sf"/>
</dbReference>
<evidence type="ECO:0000256" key="3">
    <source>
        <dbReference type="ARBA" id="ARBA00012438"/>
    </source>
</evidence>
<dbReference type="InterPro" id="IPR036890">
    <property type="entry name" value="HATPase_C_sf"/>
</dbReference>
<dbReference type="PROSITE" id="PS50109">
    <property type="entry name" value="HIS_KIN"/>
    <property type="match status" value="1"/>
</dbReference>
<gene>
    <name evidence="20" type="ORF">PL75_06015</name>
</gene>
<evidence type="ECO:0000256" key="14">
    <source>
        <dbReference type="ARBA" id="ARBA00022989"/>
    </source>
</evidence>
<dbReference type="GO" id="GO:0016036">
    <property type="term" value="P:cellular response to phosphate starvation"/>
    <property type="evidence" value="ECO:0007669"/>
    <property type="project" value="TreeGrafter"/>
</dbReference>
<feature type="domain" description="Histidine kinase" evidence="19">
    <location>
        <begin position="209"/>
        <end position="431"/>
    </location>
</feature>
<dbReference type="SMART" id="SM00388">
    <property type="entry name" value="HisKA"/>
    <property type="match status" value="1"/>
</dbReference>
<organism evidence="20 21">
    <name type="scientific">Neisseria arctica</name>
    <dbReference type="NCBI Taxonomy" id="1470200"/>
    <lineage>
        <taxon>Bacteria</taxon>
        <taxon>Pseudomonadati</taxon>
        <taxon>Pseudomonadota</taxon>
        <taxon>Betaproteobacteria</taxon>
        <taxon>Neisseriales</taxon>
        <taxon>Neisseriaceae</taxon>
        <taxon>Neisseria</taxon>
    </lineage>
</organism>
<comment type="caution">
    <text evidence="20">The sequence shown here is derived from an EMBL/GenBank/DDBJ whole genome shotgun (WGS) entry which is preliminary data.</text>
</comment>
<dbReference type="InterPro" id="IPR004358">
    <property type="entry name" value="Sig_transdc_His_kin-like_C"/>
</dbReference>
<dbReference type="InterPro" id="IPR021766">
    <property type="entry name" value="PhoR_N"/>
</dbReference>
<dbReference type="Gene3D" id="1.10.287.130">
    <property type="match status" value="1"/>
</dbReference>
<dbReference type="GO" id="GO:0004721">
    <property type="term" value="F:phosphoprotein phosphatase activity"/>
    <property type="evidence" value="ECO:0007669"/>
    <property type="project" value="InterPro"/>
</dbReference>
<evidence type="ECO:0000256" key="1">
    <source>
        <dbReference type="ARBA" id="ARBA00000085"/>
    </source>
</evidence>
<dbReference type="Pfam" id="PF11808">
    <property type="entry name" value="PhoR"/>
    <property type="match status" value="1"/>
</dbReference>
<dbReference type="FunFam" id="1.10.287.130:FF:000008">
    <property type="entry name" value="Two-component sensor histidine kinase"/>
    <property type="match status" value="1"/>
</dbReference>
<dbReference type="PRINTS" id="PR00344">
    <property type="entry name" value="BCTRLSENSOR"/>
</dbReference>
<dbReference type="GO" id="GO:0005886">
    <property type="term" value="C:plasma membrane"/>
    <property type="evidence" value="ECO:0007669"/>
    <property type="project" value="UniProtKB-SubCell"/>
</dbReference>
<dbReference type="CDD" id="cd00082">
    <property type="entry name" value="HisKA"/>
    <property type="match status" value="1"/>
</dbReference>
<dbReference type="InterPro" id="IPR005467">
    <property type="entry name" value="His_kinase_dom"/>
</dbReference>
<sequence>MANGLFWLSVLALIGYAAKGLAGLLLLCCCWLTLWLIWQFYYIFKLVGWLASPKISSIPQVNGMWAQVFNTLLRQAKSRKKRKQKLGSALQRFNRAVETIPNGILILNKQGRITWMNSLAVQHLNLNPHSDWGGILKNLVRTPAFLDYLQHTPQEMPDIKITMPKNGGLTERTLLVSRVEFEGDEELFITRDISEAEQLNATRTAFVANVSHELRTPLTVINGFLETMADMPDLPREQARQFIGLMQKEGTRMQTLLADLLTLSRLESGIKGEHTPIDLSALVGLLAEDGKTLSAGKHTIETDITPDLWIGGIYTDLYNGLSNLVFNAVRYTPEGGHIRISLELVPSENLFTLQPIRFSVKDNGPGIAAEHLPRLTERFYRVDKGRSRSSGGTGLGLAITKHALAEHGTALQITSEVGVGSEFSVIFKQAAPPSRA</sequence>
<evidence type="ECO:0000256" key="6">
    <source>
        <dbReference type="ARBA" id="ARBA00022475"/>
    </source>
</evidence>
<reference evidence="20 21" key="1">
    <citation type="submission" date="2014-11" db="EMBL/GenBank/DDBJ databases">
        <title>Genome of a novel goose pathogen.</title>
        <authorList>
            <person name="Hansen C.M."/>
            <person name="Hueffer K."/>
            <person name="Choi S.C."/>
        </authorList>
    </citation>
    <scope>NUCLEOTIDE SEQUENCE [LARGE SCALE GENOMIC DNA]</scope>
    <source>
        <strain evidence="20 21">KH1503</strain>
    </source>
</reference>
<evidence type="ECO:0000256" key="5">
    <source>
        <dbReference type="ARBA" id="ARBA00022448"/>
    </source>
</evidence>
<dbReference type="Gene3D" id="3.30.565.10">
    <property type="entry name" value="Histidine kinase-like ATPase, C-terminal domain"/>
    <property type="match status" value="1"/>
</dbReference>
<evidence type="ECO:0000313" key="20">
    <source>
        <dbReference type="EMBL" id="KLT72908.1"/>
    </source>
</evidence>
<evidence type="ECO:0000256" key="11">
    <source>
        <dbReference type="ARBA" id="ARBA00022741"/>
    </source>
</evidence>
<keyword evidence="12 20" id="KW-0418">Kinase</keyword>
<dbReference type="SUPFAM" id="SSF55874">
    <property type="entry name" value="ATPase domain of HSP90 chaperone/DNA topoisomerase II/histidine kinase"/>
    <property type="match status" value="1"/>
</dbReference>
<dbReference type="GO" id="GO:0005524">
    <property type="term" value="F:ATP binding"/>
    <property type="evidence" value="ECO:0007669"/>
    <property type="project" value="UniProtKB-KW"/>
</dbReference>
<evidence type="ECO:0000259" key="19">
    <source>
        <dbReference type="PROSITE" id="PS50109"/>
    </source>
</evidence>
<feature type="transmembrane region" description="Helical" evidence="18">
    <location>
        <begin position="20"/>
        <end position="44"/>
    </location>
</feature>
<evidence type="ECO:0000256" key="7">
    <source>
        <dbReference type="ARBA" id="ARBA00022553"/>
    </source>
</evidence>
<keyword evidence="11" id="KW-0547">Nucleotide-binding</keyword>
<dbReference type="SUPFAM" id="SSF47384">
    <property type="entry name" value="Homodimeric domain of signal transducing histidine kinase"/>
    <property type="match status" value="1"/>
</dbReference>
<dbReference type="InterPro" id="IPR003661">
    <property type="entry name" value="HisK_dim/P_dom"/>
</dbReference>
<keyword evidence="21" id="KW-1185">Reference proteome</keyword>
<comment type="subcellular location">
    <subcellularLocation>
        <location evidence="2">Cell membrane</location>
    </subcellularLocation>
</comment>
<evidence type="ECO:0000313" key="21">
    <source>
        <dbReference type="Proteomes" id="UP000036027"/>
    </source>
</evidence>
<comment type="catalytic activity">
    <reaction evidence="1">
        <text>ATP + protein L-histidine = ADP + protein N-phospho-L-histidine.</text>
        <dbReference type="EC" id="2.7.13.3"/>
    </reaction>
</comment>
<evidence type="ECO:0000256" key="10">
    <source>
        <dbReference type="ARBA" id="ARBA00022692"/>
    </source>
</evidence>
<dbReference type="InterPro" id="IPR014310">
    <property type="entry name" value="Sig_transdc_His_kinase_PhoR"/>
</dbReference>
<evidence type="ECO:0000256" key="2">
    <source>
        <dbReference type="ARBA" id="ARBA00004236"/>
    </source>
</evidence>
<dbReference type="EC" id="2.7.13.3" evidence="3"/>
<keyword evidence="8" id="KW-0592">Phosphate transport</keyword>
<dbReference type="Pfam" id="PF02518">
    <property type="entry name" value="HATPase_c"/>
    <property type="match status" value="1"/>
</dbReference>
<dbReference type="Pfam" id="PF13188">
    <property type="entry name" value="PAS_8"/>
    <property type="match status" value="1"/>
</dbReference>
<dbReference type="PANTHER" id="PTHR45453">
    <property type="entry name" value="PHOSPHATE REGULON SENSOR PROTEIN PHOR"/>
    <property type="match status" value="1"/>
</dbReference>
<keyword evidence="13" id="KW-0067">ATP-binding</keyword>
<keyword evidence="15" id="KW-0902">Two-component regulatory system</keyword>
<dbReference type="PATRIC" id="fig|1470200.3.peg.2410"/>